<feature type="region of interest" description="Disordered" evidence="1">
    <location>
        <begin position="86"/>
        <end position="119"/>
    </location>
</feature>
<reference evidence="2" key="1">
    <citation type="journal article" date="2023" name="Insect Mol. Biol.">
        <title>Genome sequencing provides insights into the evolution of gene families encoding plant cell wall-degrading enzymes in longhorned beetles.</title>
        <authorList>
            <person name="Shin N.R."/>
            <person name="Okamura Y."/>
            <person name="Kirsch R."/>
            <person name="Pauchet Y."/>
        </authorList>
    </citation>
    <scope>NUCLEOTIDE SEQUENCE</scope>
    <source>
        <strain evidence="2">RBIC_L_NR</strain>
    </source>
</reference>
<dbReference type="Proteomes" id="UP001162156">
    <property type="component" value="Unassembled WGS sequence"/>
</dbReference>
<dbReference type="AlphaFoldDB" id="A0AAV8X6G0"/>
<proteinExistence type="predicted"/>
<comment type="caution">
    <text evidence="2">The sequence shown here is derived from an EMBL/GenBank/DDBJ whole genome shotgun (WGS) entry which is preliminary data.</text>
</comment>
<organism evidence="2 3">
    <name type="scientific">Rhamnusium bicolor</name>
    <dbReference type="NCBI Taxonomy" id="1586634"/>
    <lineage>
        <taxon>Eukaryota</taxon>
        <taxon>Metazoa</taxon>
        <taxon>Ecdysozoa</taxon>
        <taxon>Arthropoda</taxon>
        <taxon>Hexapoda</taxon>
        <taxon>Insecta</taxon>
        <taxon>Pterygota</taxon>
        <taxon>Neoptera</taxon>
        <taxon>Endopterygota</taxon>
        <taxon>Coleoptera</taxon>
        <taxon>Polyphaga</taxon>
        <taxon>Cucujiformia</taxon>
        <taxon>Chrysomeloidea</taxon>
        <taxon>Cerambycidae</taxon>
        <taxon>Lepturinae</taxon>
        <taxon>Rhagiini</taxon>
        <taxon>Rhamnusium</taxon>
    </lineage>
</organism>
<dbReference type="EMBL" id="JANEYF010003759">
    <property type="protein sequence ID" value="KAJ8934189.1"/>
    <property type="molecule type" value="Genomic_DNA"/>
</dbReference>
<keyword evidence="3" id="KW-1185">Reference proteome</keyword>
<name>A0AAV8X6G0_9CUCU</name>
<protein>
    <submittedName>
        <fullName evidence="2">Uncharacterized protein</fullName>
    </submittedName>
</protein>
<evidence type="ECO:0000313" key="3">
    <source>
        <dbReference type="Proteomes" id="UP001162156"/>
    </source>
</evidence>
<evidence type="ECO:0000256" key="1">
    <source>
        <dbReference type="SAM" id="MobiDB-lite"/>
    </source>
</evidence>
<evidence type="ECO:0000313" key="2">
    <source>
        <dbReference type="EMBL" id="KAJ8934189.1"/>
    </source>
</evidence>
<accession>A0AAV8X6G0</accession>
<feature type="region of interest" description="Disordered" evidence="1">
    <location>
        <begin position="1"/>
        <end position="23"/>
    </location>
</feature>
<sequence>MNKPLLKWSPATPIRTPDNLISSGAREKKQLGFIPTYENETCQQMEFIMSNEYMRMWFKERSKYEKDTYTREQIIKEESRIKRRIYDDDTNKIKPKGYKDSKEPKDSKDEKNSKDTKEEDIAEEDVIICTSGNDDCTIASITSNALFAAAALSTHLDEQHFLGNFSHFVIRVKSDRLFGESLKRL</sequence>
<gene>
    <name evidence="2" type="ORF">NQ314_013506</name>
</gene>